<dbReference type="InterPro" id="IPR043130">
    <property type="entry name" value="CDP-OH_PTrfase_TM_dom"/>
</dbReference>
<proteinExistence type="predicted"/>
<accession>A0A382UC84</accession>
<evidence type="ECO:0008006" key="4">
    <source>
        <dbReference type="Google" id="ProtNLM"/>
    </source>
</evidence>
<evidence type="ECO:0000313" key="3">
    <source>
        <dbReference type="EMBL" id="SVD31637.1"/>
    </source>
</evidence>
<dbReference type="PROSITE" id="PS00379">
    <property type="entry name" value="CDP_ALCOHOL_P_TRANSF"/>
    <property type="match status" value="1"/>
</dbReference>
<evidence type="ECO:0000256" key="2">
    <source>
        <dbReference type="SAM" id="Phobius"/>
    </source>
</evidence>
<reference evidence="3" key="1">
    <citation type="submission" date="2018-05" db="EMBL/GenBank/DDBJ databases">
        <authorList>
            <person name="Lanie J.A."/>
            <person name="Ng W.-L."/>
            <person name="Kazmierczak K.M."/>
            <person name="Andrzejewski T.M."/>
            <person name="Davidsen T.M."/>
            <person name="Wayne K.J."/>
            <person name="Tettelin H."/>
            <person name="Glass J.I."/>
            <person name="Rusch D."/>
            <person name="Podicherti R."/>
            <person name="Tsui H.-C.T."/>
            <person name="Winkler M.E."/>
        </authorList>
    </citation>
    <scope>NUCLEOTIDE SEQUENCE</scope>
</reference>
<protein>
    <recommendedName>
        <fullName evidence="4">CDP-alcohol phosphatidyltransferase family protein</fullName>
    </recommendedName>
</protein>
<dbReference type="InterPro" id="IPR000462">
    <property type="entry name" value="CDP-OH_P_trans"/>
</dbReference>
<feature type="transmembrane region" description="Helical" evidence="2">
    <location>
        <begin position="73"/>
        <end position="94"/>
    </location>
</feature>
<feature type="non-terminal residue" evidence="3">
    <location>
        <position position="1"/>
    </location>
</feature>
<dbReference type="AlphaFoldDB" id="A0A382UC84"/>
<organism evidence="3">
    <name type="scientific">marine metagenome</name>
    <dbReference type="NCBI Taxonomy" id="408172"/>
    <lineage>
        <taxon>unclassified sequences</taxon>
        <taxon>metagenomes</taxon>
        <taxon>ecological metagenomes</taxon>
    </lineage>
</organism>
<keyword evidence="2" id="KW-0472">Membrane</keyword>
<dbReference type="Pfam" id="PF01066">
    <property type="entry name" value="CDP-OH_P_transf"/>
    <property type="match status" value="1"/>
</dbReference>
<feature type="transmembrane region" description="Helical" evidence="2">
    <location>
        <begin position="156"/>
        <end position="175"/>
    </location>
</feature>
<dbReference type="Gene3D" id="1.20.120.1760">
    <property type="match status" value="1"/>
</dbReference>
<dbReference type="EMBL" id="UINC01142977">
    <property type="protein sequence ID" value="SVD31637.1"/>
    <property type="molecule type" value="Genomic_DNA"/>
</dbReference>
<gene>
    <name evidence="3" type="ORF">METZ01_LOCUS384491</name>
</gene>
<feature type="transmembrane region" description="Helical" evidence="2">
    <location>
        <begin position="196"/>
        <end position="221"/>
    </location>
</feature>
<evidence type="ECO:0000256" key="1">
    <source>
        <dbReference type="ARBA" id="ARBA00022679"/>
    </source>
</evidence>
<keyword evidence="2" id="KW-0812">Transmembrane</keyword>
<name>A0A382UC84_9ZZZZ</name>
<dbReference type="GO" id="GO:0016020">
    <property type="term" value="C:membrane"/>
    <property type="evidence" value="ECO:0007669"/>
    <property type="project" value="InterPro"/>
</dbReference>
<sequence length="238" mass="26775">LAKKRKVRALPVRNFWIDVDDEKAFEKAEQELLQALRGKSQDGPVSRRLNRPLSIRCSRILVRYPVTPNQISLFSFLLSVLATVLFVADGYAFLALGGVIAQASSIIDGCDGEVARLKYLSSEYGGWFDAVLDRYADAFLLFGLTWHVHVYNPSPLVLVVGFLAVIGSFMVSYTADKYDRLMKSRIDRGIRIGRDIRVFLIFCAALLNLPYLMLMAIAVLMNAEAIRRIIVCREHEAS</sequence>
<keyword evidence="2" id="KW-1133">Transmembrane helix</keyword>
<dbReference type="GO" id="GO:0008654">
    <property type="term" value="P:phospholipid biosynthetic process"/>
    <property type="evidence" value="ECO:0007669"/>
    <property type="project" value="InterPro"/>
</dbReference>
<keyword evidence="1" id="KW-0808">Transferase</keyword>
<dbReference type="GO" id="GO:0016780">
    <property type="term" value="F:phosphotransferase activity, for other substituted phosphate groups"/>
    <property type="evidence" value="ECO:0007669"/>
    <property type="project" value="InterPro"/>
</dbReference>
<dbReference type="InterPro" id="IPR048254">
    <property type="entry name" value="CDP_ALCOHOL_P_TRANSF_CS"/>
</dbReference>